<dbReference type="OrthoDB" id="311172at2759"/>
<evidence type="ECO:0000313" key="6">
    <source>
        <dbReference type="EMBL" id="CAD7250212.1"/>
    </source>
</evidence>
<dbReference type="InterPro" id="IPR039758">
    <property type="entry name" value="NAGK-like"/>
</dbReference>
<evidence type="ECO:0000256" key="4">
    <source>
        <dbReference type="ARBA" id="ARBA00031123"/>
    </source>
</evidence>
<dbReference type="AlphaFoldDB" id="A0A7R9FPD2"/>
<dbReference type="EC" id="2.7.1.59" evidence="2"/>
<dbReference type="PANTHER" id="PTHR12862:SF0">
    <property type="entry name" value="N-ACETYL-D-GLUCOSAMINE KINASE"/>
    <property type="match status" value="1"/>
</dbReference>
<evidence type="ECO:0000256" key="3">
    <source>
        <dbReference type="ARBA" id="ARBA00014974"/>
    </source>
</evidence>
<dbReference type="InterPro" id="IPR043129">
    <property type="entry name" value="ATPase_NBD"/>
</dbReference>
<reference evidence="6" key="1">
    <citation type="submission" date="2020-11" db="EMBL/GenBank/DDBJ databases">
        <authorList>
            <person name="Tran Van P."/>
        </authorList>
    </citation>
    <scope>NUCLEOTIDE SEQUENCE</scope>
</reference>
<sequence length="340" mass="36881">MSDKVVLGGVEGGSSHTVTHLYTPEGELLAEYVYPDGCNHWQIGYEKAWEIIRDSVTSALKSAGLSPMTTLQCLGLSLSGVEGETVAEEYRQGISKAYPSLSHKYLVCSDTLGSVYTVRNNGGLVLISGTGSNSLIVNPNMKTFQCGGWGYMLGDEGSAYLLVREAVKACINAFEGFQPVLHPTDRVWKLLGDDWGVASIPDLLPVFYKDFKKSRVAGLCVKLAHLARDGDALSRSLFEQTGSWLGDMVNCLVPKADRELLIGPGGLPIVCVGNVWKSWDLLKPGFIAAIRERGVLTEFSLISAKCSAAAGAAYLAARHHSLPFTYQPEMMGQEIFHWKA</sequence>
<dbReference type="Gene3D" id="3.30.420.40">
    <property type="match status" value="1"/>
</dbReference>
<evidence type="ECO:0000256" key="2">
    <source>
        <dbReference type="ARBA" id="ARBA00012122"/>
    </source>
</evidence>
<accession>A0A7R9FPD2</accession>
<comment type="similarity">
    <text evidence="1">Belongs to the eukaryotic-type N-acetylglucosamine kinase family.</text>
</comment>
<organism evidence="6">
    <name type="scientific">Darwinula stevensoni</name>
    <dbReference type="NCBI Taxonomy" id="69355"/>
    <lineage>
        <taxon>Eukaryota</taxon>
        <taxon>Metazoa</taxon>
        <taxon>Ecdysozoa</taxon>
        <taxon>Arthropoda</taxon>
        <taxon>Crustacea</taxon>
        <taxon>Oligostraca</taxon>
        <taxon>Ostracoda</taxon>
        <taxon>Podocopa</taxon>
        <taxon>Podocopida</taxon>
        <taxon>Darwinulocopina</taxon>
        <taxon>Darwinuloidea</taxon>
        <taxon>Darwinulidae</taxon>
        <taxon>Darwinula</taxon>
    </lineage>
</organism>
<dbReference type="SUPFAM" id="SSF53067">
    <property type="entry name" value="Actin-like ATPase domain"/>
    <property type="match status" value="2"/>
</dbReference>
<dbReference type="GO" id="GO:0045127">
    <property type="term" value="F:N-acetylglucosamine kinase activity"/>
    <property type="evidence" value="ECO:0007669"/>
    <property type="project" value="UniProtKB-EC"/>
</dbReference>
<dbReference type="Proteomes" id="UP000677054">
    <property type="component" value="Unassembled WGS sequence"/>
</dbReference>
<evidence type="ECO:0000259" key="5">
    <source>
        <dbReference type="Pfam" id="PF01869"/>
    </source>
</evidence>
<name>A0A7R9FPD2_9CRUS</name>
<dbReference type="EMBL" id="CAJPEV010002726">
    <property type="protein sequence ID" value="CAG0897847.1"/>
    <property type="molecule type" value="Genomic_DNA"/>
</dbReference>
<dbReference type="PANTHER" id="PTHR12862">
    <property type="entry name" value="BADF TYPE ATPASE DOMAIN-CONTAINING PROTEIN"/>
    <property type="match status" value="1"/>
</dbReference>
<dbReference type="EMBL" id="LR902243">
    <property type="protein sequence ID" value="CAD7250212.1"/>
    <property type="molecule type" value="Genomic_DNA"/>
</dbReference>
<evidence type="ECO:0000313" key="7">
    <source>
        <dbReference type="Proteomes" id="UP000677054"/>
    </source>
</evidence>
<keyword evidence="7" id="KW-1185">Reference proteome</keyword>
<proteinExistence type="inferred from homology"/>
<dbReference type="InterPro" id="IPR002731">
    <property type="entry name" value="ATPase_BadF"/>
</dbReference>
<evidence type="ECO:0000256" key="1">
    <source>
        <dbReference type="ARBA" id="ARBA00006198"/>
    </source>
</evidence>
<gene>
    <name evidence="6" type="ORF">DSTB1V02_LOCUS9994</name>
</gene>
<protein>
    <recommendedName>
        <fullName evidence="3">N-acetyl-D-glucosamine kinase</fullName>
        <ecNumber evidence="2">2.7.1.59</ecNumber>
    </recommendedName>
    <alternativeName>
        <fullName evidence="4">GlcNAc kinase</fullName>
    </alternativeName>
</protein>
<dbReference type="Pfam" id="PF01869">
    <property type="entry name" value="BcrAD_BadFG"/>
    <property type="match status" value="1"/>
</dbReference>
<feature type="domain" description="ATPase BadF/BadG/BcrA/BcrD type" evidence="5">
    <location>
        <begin position="9"/>
        <end position="316"/>
    </location>
</feature>